<dbReference type="InterPro" id="IPR036396">
    <property type="entry name" value="Cyt_P450_sf"/>
</dbReference>
<dbReference type="PRINTS" id="PR00385">
    <property type="entry name" value="P450"/>
</dbReference>
<dbReference type="InterPro" id="IPR050196">
    <property type="entry name" value="Cytochrome_P450_Monoox"/>
</dbReference>
<dbReference type="GO" id="GO:0005506">
    <property type="term" value="F:iron ion binding"/>
    <property type="evidence" value="ECO:0007669"/>
    <property type="project" value="InterPro"/>
</dbReference>
<dbReference type="GO" id="GO:0004497">
    <property type="term" value="F:monooxygenase activity"/>
    <property type="evidence" value="ECO:0007669"/>
    <property type="project" value="UniProtKB-KW"/>
</dbReference>
<keyword evidence="3 7" id="KW-0479">Metal-binding</keyword>
<dbReference type="PROSITE" id="PS00086">
    <property type="entry name" value="CYTOCHROME_P450"/>
    <property type="match status" value="1"/>
</dbReference>
<evidence type="ECO:0000256" key="3">
    <source>
        <dbReference type="ARBA" id="ARBA00022723"/>
    </source>
</evidence>
<evidence type="ECO:0000256" key="4">
    <source>
        <dbReference type="ARBA" id="ARBA00023002"/>
    </source>
</evidence>
<dbReference type="InterPro" id="IPR001128">
    <property type="entry name" value="Cyt_P450"/>
</dbReference>
<dbReference type="PANTHER" id="PTHR24291">
    <property type="entry name" value="CYTOCHROME P450 FAMILY 4"/>
    <property type="match status" value="1"/>
</dbReference>
<dbReference type="OrthoDB" id="9764248at2"/>
<evidence type="ECO:0000313" key="9">
    <source>
        <dbReference type="EMBL" id="OIN58969.1"/>
    </source>
</evidence>
<comment type="caution">
    <text evidence="9">The sequence shown here is derived from an EMBL/GenBank/DDBJ whole genome shotgun (WGS) entry which is preliminary data.</text>
</comment>
<gene>
    <name evidence="9" type="ORF">BLX24_12185</name>
</gene>
<feature type="binding site" description="axial binding residue" evidence="7">
    <location>
        <position position="409"/>
    </location>
    <ligand>
        <name>heme</name>
        <dbReference type="ChEBI" id="CHEBI:30413"/>
    </ligand>
    <ligandPart>
        <name>Fe</name>
        <dbReference type="ChEBI" id="CHEBI:18248"/>
    </ligandPart>
</feature>
<dbReference type="InterPro" id="IPR017972">
    <property type="entry name" value="Cyt_P450_CS"/>
</dbReference>
<keyword evidence="2 7" id="KW-0349">Heme</keyword>
<accession>A0A1S2VJN8</accession>
<dbReference type="GO" id="GO:0020037">
    <property type="term" value="F:heme binding"/>
    <property type="evidence" value="ECO:0007669"/>
    <property type="project" value="InterPro"/>
</dbReference>
<dbReference type="Pfam" id="PF00067">
    <property type="entry name" value="p450"/>
    <property type="match status" value="1"/>
</dbReference>
<keyword evidence="10" id="KW-1185">Reference proteome</keyword>
<sequence length="461" mass="52409">METPVTPAANHPIPVHPGLPLLGNSLDFVRDPLGALRMYRRLYDQDDGRHIVRLSVGGRIQQLVFRPEDAKQVLQENHRNYGRSPAFQVLKLFLGEGLLTSDGDFWLRQRRLSQPAFHRRKLAILAETMIQEGYYWVEQLSAVAGSQPVNISQSLMDTTMRIVCKTLFGADAGQRLNQDLSYSLEMVNYLANKLLIIPVRFPLWVPTPDNLKFKKATRLVNQLIYGFINARRQTGARHDDLLDMLLYAEDADTGERMSDLQLRDECVTLFMAGHETTAVSMGWTLYLLSQHPEVLQKLHEEVDQVLGGNQPLTVDDLRALPYTGQVVQESMRLYPPAWIMSRLALQDDRIQGYTIPANTSVLVSPYLLHRDPVQWPDPDRFDPDRFAPGCDKERHPFAYIPFGAGPRLCIGNQFALMEMQILLALFARRFTISAPPVSPPGLQPLITLRPKQPIRLVIICR</sequence>
<dbReference type="SUPFAM" id="SSF48264">
    <property type="entry name" value="Cytochrome P450"/>
    <property type="match status" value="1"/>
</dbReference>
<proteinExistence type="inferred from homology"/>
<reference evidence="9 10" key="1">
    <citation type="submission" date="2016-10" db="EMBL/GenBank/DDBJ databases">
        <title>Arsenicibacter rosenii gen. nov., sp. nov., an efficient arsenic-methylating bacterium isolated from an arsenic-contaminated paddy soil.</title>
        <authorList>
            <person name="Huang K."/>
        </authorList>
    </citation>
    <scope>NUCLEOTIDE SEQUENCE [LARGE SCALE GENOMIC DNA]</scope>
    <source>
        <strain evidence="9 10">SM-1</strain>
    </source>
</reference>
<evidence type="ECO:0000256" key="6">
    <source>
        <dbReference type="ARBA" id="ARBA00023033"/>
    </source>
</evidence>
<organism evidence="9 10">
    <name type="scientific">Arsenicibacter rosenii</name>
    <dbReference type="NCBI Taxonomy" id="1750698"/>
    <lineage>
        <taxon>Bacteria</taxon>
        <taxon>Pseudomonadati</taxon>
        <taxon>Bacteroidota</taxon>
        <taxon>Cytophagia</taxon>
        <taxon>Cytophagales</taxon>
        <taxon>Spirosomataceae</taxon>
        <taxon>Arsenicibacter</taxon>
    </lineage>
</organism>
<evidence type="ECO:0000256" key="5">
    <source>
        <dbReference type="ARBA" id="ARBA00023004"/>
    </source>
</evidence>
<dbReference type="RefSeq" id="WP_071503420.1">
    <property type="nucleotide sequence ID" value="NZ_MORL01000005.1"/>
</dbReference>
<evidence type="ECO:0000256" key="1">
    <source>
        <dbReference type="ARBA" id="ARBA00010617"/>
    </source>
</evidence>
<dbReference type="GO" id="GO:0016705">
    <property type="term" value="F:oxidoreductase activity, acting on paired donors, with incorporation or reduction of molecular oxygen"/>
    <property type="evidence" value="ECO:0007669"/>
    <property type="project" value="InterPro"/>
</dbReference>
<dbReference type="AlphaFoldDB" id="A0A1S2VJN8"/>
<name>A0A1S2VJN8_9BACT</name>
<comment type="similarity">
    <text evidence="1 8">Belongs to the cytochrome P450 family.</text>
</comment>
<dbReference type="PANTHER" id="PTHR24291:SF50">
    <property type="entry name" value="BIFUNCTIONAL ALBAFLAVENONE MONOOXYGENASE_TERPENE SYNTHASE"/>
    <property type="match status" value="1"/>
</dbReference>
<dbReference type="EMBL" id="MORL01000005">
    <property type="protein sequence ID" value="OIN58969.1"/>
    <property type="molecule type" value="Genomic_DNA"/>
</dbReference>
<keyword evidence="5 7" id="KW-0408">Iron</keyword>
<evidence type="ECO:0000256" key="7">
    <source>
        <dbReference type="PIRSR" id="PIRSR602401-1"/>
    </source>
</evidence>
<evidence type="ECO:0000313" key="10">
    <source>
        <dbReference type="Proteomes" id="UP000181790"/>
    </source>
</evidence>
<keyword evidence="6 8" id="KW-0503">Monooxygenase</keyword>
<protein>
    <submittedName>
        <fullName evidence="9">Cytochrome P450</fullName>
    </submittedName>
</protein>
<dbReference type="Gene3D" id="1.10.630.10">
    <property type="entry name" value="Cytochrome P450"/>
    <property type="match status" value="1"/>
</dbReference>
<dbReference type="CDD" id="cd20620">
    <property type="entry name" value="CYP132-like"/>
    <property type="match status" value="1"/>
</dbReference>
<dbReference type="PRINTS" id="PR00463">
    <property type="entry name" value="EP450I"/>
</dbReference>
<keyword evidence="4 8" id="KW-0560">Oxidoreductase</keyword>
<evidence type="ECO:0000256" key="2">
    <source>
        <dbReference type="ARBA" id="ARBA00022617"/>
    </source>
</evidence>
<comment type="cofactor">
    <cofactor evidence="7">
        <name>heme</name>
        <dbReference type="ChEBI" id="CHEBI:30413"/>
    </cofactor>
</comment>
<dbReference type="InterPro" id="IPR002401">
    <property type="entry name" value="Cyt_P450_E_grp-I"/>
</dbReference>
<dbReference type="Proteomes" id="UP000181790">
    <property type="component" value="Unassembled WGS sequence"/>
</dbReference>
<evidence type="ECO:0000256" key="8">
    <source>
        <dbReference type="RuleBase" id="RU000461"/>
    </source>
</evidence>